<accession>A0A075B1E7</accession>
<dbReference type="OMA" id="PHEYRAK"/>
<dbReference type="HOGENOM" id="CLU_1129612_0_0_1"/>
<keyword evidence="4" id="KW-1185">Reference proteome</keyword>
<dbReference type="AlphaFoldDB" id="A0A075B1E7"/>
<dbReference type="Proteomes" id="UP000281549">
    <property type="component" value="Unassembled WGS sequence"/>
</dbReference>
<dbReference type="STRING" id="988480.A0A075B1E7"/>
<sequence>MADQQAEIHSKIPPNFDTVSLKLYNSQTFAAENRDIDNEKNVRECYTLNEIPVLSEEQQAELFIKLDRYGFIQEEVEVNDPPIMKRIKLRRNNADYIASLDPRKEAERSLKWVKMLRKLEKRKLEDWSGIGKGIPDCLRGRVWNCALSNLEFNSEIPPIANLFSFKSSFENQIDLDINRTMRTHFQYYLRYGEGQRSLFRVLTAYSNYEKSVGYCQGMSTVVAFLLTYFDEEVNTTSIQFSHLFEI</sequence>
<dbReference type="Gene3D" id="1.10.8.270">
    <property type="entry name" value="putative rabgap domain of human tbc1 domain family member 14 like domains"/>
    <property type="match status" value="1"/>
</dbReference>
<feature type="domain" description="Rab-GAP TBC" evidence="1">
    <location>
        <begin position="133"/>
        <end position="246"/>
    </location>
</feature>
<dbReference type="Proteomes" id="UP000030755">
    <property type="component" value="Unassembled WGS sequence"/>
</dbReference>
<dbReference type="InterPro" id="IPR035969">
    <property type="entry name" value="Rab-GAP_TBC_sf"/>
</dbReference>
<reference evidence="2 4" key="1">
    <citation type="journal article" date="2013" name="Curr. Biol.">
        <title>Shared signatures of parasitism and phylogenomics unite Cryptomycota and microsporidia.</title>
        <authorList>
            <person name="James T.Y."/>
            <person name="Pelin A."/>
            <person name="Bonen L."/>
            <person name="Ahrendt S."/>
            <person name="Sain D."/>
            <person name="Corradi N."/>
            <person name="Stajich J.E."/>
        </authorList>
    </citation>
    <scope>NUCLEOTIDE SEQUENCE [LARGE SCALE GENOMIC DNA]</scope>
    <source>
        <strain evidence="2 4">CSF55</strain>
        <strain evidence="2 4">CSF55</strain>
    </source>
</reference>
<dbReference type="GO" id="GO:0031267">
    <property type="term" value="F:small GTPase binding"/>
    <property type="evidence" value="ECO:0007669"/>
    <property type="project" value="TreeGrafter"/>
</dbReference>
<dbReference type="PANTHER" id="PTHR47219">
    <property type="entry name" value="RAB GTPASE-ACTIVATING PROTEIN 1-LIKE"/>
    <property type="match status" value="1"/>
</dbReference>
<dbReference type="SUPFAM" id="SSF47923">
    <property type="entry name" value="Ypt/Rab-GAP domain of gyp1p"/>
    <property type="match status" value="1"/>
</dbReference>
<protein>
    <submittedName>
        <fullName evidence="2">Rab-GTPase-TBC domain-containing protein</fullName>
    </submittedName>
    <submittedName>
        <fullName evidence="3">RabGAP/TBC</fullName>
    </submittedName>
</protein>
<dbReference type="PANTHER" id="PTHR47219:SF25">
    <property type="entry name" value="RAB-GAP TBC DOMAIN-CONTAINING PROTEIN"/>
    <property type="match status" value="1"/>
</dbReference>
<evidence type="ECO:0000313" key="4">
    <source>
        <dbReference type="Proteomes" id="UP000030755"/>
    </source>
</evidence>
<dbReference type="InterPro" id="IPR000195">
    <property type="entry name" value="Rab-GAP-TBC_dom"/>
</dbReference>
<evidence type="ECO:0000259" key="1">
    <source>
        <dbReference type="PROSITE" id="PS50086"/>
    </source>
</evidence>
<name>A0A075B1E7_ROZAC</name>
<dbReference type="InterPro" id="IPR050302">
    <property type="entry name" value="Rab_GAP_TBC_domain"/>
</dbReference>
<dbReference type="Pfam" id="PF00566">
    <property type="entry name" value="RabGAP-TBC"/>
    <property type="match status" value="1"/>
</dbReference>
<dbReference type="EMBL" id="KE560937">
    <property type="protein sequence ID" value="EPZ34598.1"/>
    <property type="molecule type" value="Genomic_DNA"/>
</dbReference>
<dbReference type="EMBL" id="ML004946">
    <property type="protein sequence ID" value="RKP21544.1"/>
    <property type="molecule type" value="Genomic_DNA"/>
</dbReference>
<evidence type="ECO:0000313" key="2">
    <source>
        <dbReference type="EMBL" id="EPZ34598.1"/>
    </source>
</evidence>
<organism evidence="2 4">
    <name type="scientific">Rozella allomycis (strain CSF55)</name>
    <dbReference type="NCBI Taxonomy" id="988480"/>
    <lineage>
        <taxon>Eukaryota</taxon>
        <taxon>Fungi</taxon>
        <taxon>Fungi incertae sedis</taxon>
        <taxon>Cryptomycota</taxon>
        <taxon>Cryptomycota incertae sedis</taxon>
        <taxon>Rozella</taxon>
    </lineage>
</organism>
<reference evidence="5" key="2">
    <citation type="journal article" date="2018" name="Nat. Microbiol.">
        <title>Leveraging single-cell genomics to expand the fungal tree of life.</title>
        <authorList>
            <person name="Ahrendt S.R."/>
            <person name="Quandt C.A."/>
            <person name="Ciobanu D."/>
            <person name="Clum A."/>
            <person name="Salamov A."/>
            <person name="Andreopoulos B."/>
            <person name="Cheng J.F."/>
            <person name="Woyke T."/>
            <person name="Pelin A."/>
            <person name="Henrissat B."/>
            <person name="Reynolds N.K."/>
            <person name="Benny G.L."/>
            <person name="Smith M.E."/>
            <person name="James T.Y."/>
            <person name="Grigoriev I.V."/>
        </authorList>
    </citation>
    <scope>NUCLEOTIDE SEQUENCE [LARGE SCALE GENOMIC DNA]</scope>
    <source>
        <strain evidence="5">CSF55</strain>
    </source>
</reference>
<evidence type="ECO:0000313" key="3">
    <source>
        <dbReference type="EMBL" id="RKP21544.1"/>
    </source>
</evidence>
<evidence type="ECO:0000313" key="5">
    <source>
        <dbReference type="Proteomes" id="UP000281549"/>
    </source>
</evidence>
<dbReference type="OrthoDB" id="294251at2759"/>
<gene>
    <name evidence="2" type="ORF">O9G_001900</name>
    <name evidence="3" type="ORF">ROZALSC1DRAFT_27055</name>
</gene>
<dbReference type="GO" id="GO:0005096">
    <property type="term" value="F:GTPase activator activity"/>
    <property type="evidence" value="ECO:0007669"/>
    <property type="project" value="TreeGrafter"/>
</dbReference>
<proteinExistence type="predicted"/>
<dbReference type="PROSITE" id="PS50086">
    <property type="entry name" value="TBC_RABGAP"/>
    <property type="match status" value="1"/>
</dbReference>
<reference evidence="3" key="3">
    <citation type="submission" date="2018-08" db="EMBL/GenBank/DDBJ databases">
        <title>Leveraging single-cell genomics to expand the Fungal Tree of Life.</title>
        <authorList>
            <consortium name="DOE Joint Genome Institute"/>
            <person name="Ahrendt S.R."/>
            <person name="Quandt C.A."/>
            <person name="Ciobanu D."/>
            <person name="Clum A."/>
            <person name="Salamov A."/>
            <person name="Andreopoulos B."/>
            <person name="Cheng J.-F."/>
            <person name="Woyke T."/>
            <person name="Pelin A."/>
            <person name="Henrissat B."/>
            <person name="Reynolds N."/>
            <person name="Benny G.L."/>
            <person name="Smith M.E."/>
            <person name="James T.Y."/>
            <person name="Grigoriev I.V."/>
        </authorList>
    </citation>
    <scope>NUCLEOTIDE SEQUENCE</scope>
    <source>
        <strain evidence="3">CSF55</strain>
    </source>
</reference>